<dbReference type="InterPro" id="IPR041698">
    <property type="entry name" value="Methyltransf_25"/>
</dbReference>
<dbReference type="InterPro" id="IPR029063">
    <property type="entry name" value="SAM-dependent_MTases_sf"/>
</dbReference>
<name>A0A919TLW1_9ACTN</name>
<dbReference type="AlphaFoldDB" id="A0A919TLW1"/>
<reference evidence="2" key="1">
    <citation type="submission" date="2021-01" db="EMBL/GenBank/DDBJ databases">
        <title>Whole genome shotgun sequence of Actinoplanes siamensis NBRC 109076.</title>
        <authorList>
            <person name="Komaki H."/>
            <person name="Tamura T."/>
        </authorList>
    </citation>
    <scope>NUCLEOTIDE SEQUENCE</scope>
    <source>
        <strain evidence="2">NBRC 109076</strain>
    </source>
</reference>
<dbReference type="InterPro" id="IPR050508">
    <property type="entry name" value="Methyltransf_Superfamily"/>
</dbReference>
<dbReference type="CDD" id="cd02440">
    <property type="entry name" value="AdoMet_MTases"/>
    <property type="match status" value="1"/>
</dbReference>
<dbReference type="RefSeq" id="WP_203682447.1">
    <property type="nucleotide sequence ID" value="NZ_BOMW01000044.1"/>
</dbReference>
<keyword evidence="3" id="KW-1185">Reference proteome</keyword>
<dbReference type="PANTHER" id="PTHR42912">
    <property type="entry name" value="METHYLTRANSFERASE"/>
    <property type="match status" value="1"/>
</dbReference>
<evidence type="ECO:0000313" key="3">
    <source>
        <dbReference type="Proteomes" id="UP000629619"/>
    </source>
</evidence>
<accession>A0A919TLW1</accession>
<dbReference type="SUPFAM" id="SSF53335">
    <property type="entry name" value="S-adenosyl-L-methionine-dependent methyltransferases"/>
    <property type="match status" value="1"/>
</dbReference>
<evidence type="ECO:0000259" key="1">
    <source>
        <dbReference type="Pfam" id="PF13649"/>
    </source>
</evidence>
<gene>
    <name evidence="2" type="ORF">Asi03nite_45650</name>
</gene>
<dbReference type="Gene3D" id="2.20.25.10">
    <property type="match status" value="1"/>
</dbReference>
<dbReference type="GO" id="GO:0008168">
    <property type="term" value="F:methyltransferase activity"/>
    <property type="evidence" value="ECO:0007669"/>
    <property type="project" value="TreeGrafter"/>
</dbReference>
<evidence type="ECO:0000313" key="2">
    <source>
        <dbReference type="EMBL" id="GIF07027.1"/>
    </source>
</evidence>
<dbReference type="SUPFAM" id="SSF158997">
    <property type="entry name" value="Trm112p-like"/>
    <property type="match status" value="1"/>
</dbReference>
<proteinExistence type="predicted"/>
<dbReference type="EMBL" id="BOMW01000044">
    <property type="protein sequence ID" value="GIF07027.1"/>
    <property type="molecule type" value="Genomic_DNA"/>
</dbReference>
<sequence>MLRPGIIVTPGDLVDGFAAAAPDDLAEPFARLVEATWAGGQVTAGALSAVRRLGARFAGLDPHHQGHVAILFGLLLEARRGDGLDAVHTVIADGFDQYLRAWPADRDADTLFFPLLYLLAHFPGRRAEVLAAPGTGVLDRDDRSRLDRALASLDEKNPDVGRAFPYPAAWELNEDERDFDRAWIDRLGPQELQAHWDNDTETVLGHLGAKAYWALLHGSPVPFVPTAEAARAGDAPGRPAPGGLFGRHAEALRCPHCHGRMSESGDAMVCAGCARSFPVAEGILNLTGTGAPVDRSQDFLFKLAEMPTMGYFYETYARPNFLRLCGANWNAGITPAVEDAYIAEQVRPVDGPVLDLAAGAGRWTSVLAEHVGADRLIALDLGLPMLAALRERLPAVPAVLGGADVLPFGDATLGAVMCWNALQAFPAQAPAAIREVGRCLRPGGTFTLLTFRNSPDPVYRYFVGRHHFPQHAAGLHLFDYDDILRWIADAGLTIQDERTPGMFVIMTAVRAG</sequence>
<protein>
    <recommendedName>
        <fullName evidence="1">Methyltransferase domain-containing protein</fullName>
    </recommendedName>
</protein>
<dbReference type="Proteomes" id="UP000629619">
    <property type="component" value="Unassembled WGS sequence"/>
</dbReference>
<organism evidence="2 3">
    <name type="scientific">Actinoplanes siamensis</name>
    <dbReference type="NCBI Taxonomy" id="1223317"/>
    <lineage>
        <taxon>Bacteria</taxon>
        <taxon>Bacillati</taxon>
        <taxon>Actinomycetota</taxon>
        <taxon>Actinomycetes</taxon>
        <taxon>Micromonosporales</taxon>
        <taxon>Micromonosporaceae</taxon>
        <taxon>Actinoplanes</taxon>
    </lineage>
</organism>
<dbReference type="Gene3D" id="3.40.50.150">
    <property type="entry name" value="Vaccinia Virus protein VP39"/>
    <property type="match status" value="1"/>
</dbReference>
<dbReference type="Pfam" id="PF13649">
    <property type="entry name" value="Methyltransf_25"/>
    <property type="match status" value="1"/>
</dbReference>
<comment type="caution">
    <text evidence="2">The sequence shown here is derived from an EMBL/GenBank/DDBJ whole genome shotgun (WGS) entry which is preliminary data.</text>
</comment>
<feature type="domain" description="Methyltransferase" evidence="1">
    <location>
        <begin position="353"/>
        <end position="444"/>
    </location>
</feature>